<protein>
    <submittedName>
        <fullName evidence="1">Uncharacterized protein</fullName>
    </submittedName>
</protein>
<evidence type="ECO:0000313" key="2">
    <source>
        <dbReference type="Proteomes" id="UP000827872"/>
    </source>
</evidence>
<dbReference type="EMBL" id="CM037615">
    <property type="protein sequence ID" value="KAH8013169.1"/>
    <property type="molecule type" value="Genomic_DNA"/>
</dbReference>
<keyword evidence="2" id="KW-1185">Reference proteome</keyword>
<proteinExistence type="predicted"/>
<dbReference type="Proteomes" id="UP000827872">
    <property type="component" value="Linkage Group LG02"/>
</dbReference>
<accession>A0ACB8G0I1</accession>
<comment type="caution">
    <text evidence="1">The sequence shown here is derived from an EMBL/GenBank/DDBJ whole genome shotgun (WGS) entry which is preliminary data.</text>
</comment>
<sequence>MGLILSAPWLIPQEEEEEEEDGRKTGWLPLPLLSGRLRTEAQGDVSRLFVATFILASCFPGGKGKEASAAETRSREIPSKQKKIWLCPGPVYTEWEKEQEGSTCSSEIRSAWKPGDGYALPLEDMLCPVPLMPTQLKVSHEVYKTHSKKGHHFGQLSGDFRKLMVSWLASRVIFEDYLHKEIPHLQPHGPVRWTSKDFPMARKCRKKKNCFNAGFPFRIKKVAE</sequence>
<reference evidence="1" key="1">
    <citation type="submission" date="2021-08" db="EMBL/GenBank/DDBJ databases">
        <title>The first chromosome-level gecko genome reveals the dynamic sex chromosomes of Neotropical dwarf geckos (Sphaerodactylidae: Sphaerodactylus).</title>
        <authorList>
            <person name="Pinto B.J."/>
            <person name="Keating S.E."/>
            <person name="Gamble T."/>
        </authorList>
    </citation>
    <scope>NUCLEOTIDE SEQUENCE</scope>
    <source>
        <strain evidence="1">TG3544</strain>
    </source>
</reference>
<evidence type="ECO:0000313" key="1">
    <source>
        <dbReference type="EMBL" id="KAH8013169.1"/>
    </source>
</evidence>
<organism evidence="1 2">
    <name type="scientific">Sphaerodactylus townsendi</name>
    <dbReference type="NCBI Taxonomy" id="933632"/>
    <lineage>
        <taxon>Eukaryota</taxon>
        <taxon>Metazoa</taxon>
        <taxon>Chordata</taxon>
        <taxon>Craniata</taxon>
        <taxon>Vertebrata</taxon>
        <taxon>Euteleostomi</taxon>
        <taxon>Lepidosauria</taxon>
        <taxon>Squamata</taxon>
        <taxon>Bifurcata</taxon>
        <taxon>Gekkota</taxon>
        <taxon>Sphaerodactylidae</taxon>
        <taxon>Sphaerodactylus</taxon>
    </lineage>
</organism>
<gene>
    <name evidence="1" type="ORF">K3G42_012514</name>
</gene>
<name>A0ACB8G0I1_9SAUR</name>